<dbReference type="AlphaFoldDB" id="A0A5N6KPW0"/>
<keyword evidence="3" id="KW-1185">Reference proteome</keyword>
<feature type="region of interest" description="Disordered" evidence="1">
    <location>
        <begin position="556"/>
        <end position="587"/>
    </location>
</feature>
<protein>
    <submittedName>
        <fullName evidence="2">Uncharacterized protein</fullName>
    </submittedName>
</protein>
<proteinExistence type="predicted"/>
<dbReference type="Proteomes" id="UP000327013">
    <property type="component" value="Unassembled WGS sequence"/>
</dbReference>
<comment type="caution">
    <text evidence="2">The sequence shown here is derived from an EMBL/GenBank/DDBJ whole genome shotgun (WGS) entry which is preliminary data.</text>
</comment>
<accession>A0A5N6KPW0</accession>
<dbReference type="OrthoDB" id="4335139at2759"/>
<sequence length="654" mass="72210">MAAFTRTLSAIRRWRLDPEPTFWSGLSRDEKASSINQQIFRTIDGICAWDPEGPVLHRWNTVMFPVLEICLQERSNDILAGKQFNGSMNCFMCGPRPERALPTVVITDSDSEVCRRLRNAFAETVQYRTSGFEIHCTRGTLRLNARPVTSNTGNSPGTTMKSIMPPSVLGAPFISLGDVEDGVSRTATIAAVVRAYDRDYALTIAHVFATRSRKRSATDSLQHPVTIKCATPDFLKYYEATHGTQSCNEVQVGTAFVDNEQLYCFDRDWALLTPTRNESFYNVLRECSGFDQHVYDLKESDDPPKGSVIVASDEGGFYKQTTASGALALISLPSCSTICKVFTIRTNLMSGKTTKEKPLSSGSLVLDGSGKAFGMVVADSPEFNVTYVMPIGDIFDDISKALRPSPESPIRRPYFTQFQTASSVGWAYGENFDSYRGIKDTLDALERILNPLTPLSFIPESSMLEILRARFRVAVNLEWNSRRTQAKTIWLKAMMKELEDLCSIDAKSGRSVYSVLRGIRDRLSHWSISGARGRILQQEKFSEQYTISVMGSSDIPSGGSTIATTDSPHPSTPGTSVSSAPESTQWKPTELTSLLEQASTPVQNAEDKAFPRNDSVNDCALGSAIVEQDLDNMQARESTAIQGTLQARAPDPEQ</sequence>
<gene>
    <name evidence="2" type="ORF">FH972_021404</name>
</gene>
<evidence type="ECO:0000313" key="2">
    <source>
        <dbReference type="EMBL" id="KAB8337100.1"/>
    </source>
</evidence>
<evidence type="ECO:0000313" key="3">
    <source>
        <dbReference type="Proteomes" id="UP000327013"/>
    </source>
</evidence>
<organism evidence="2 3">
    <name type="scientific">Carpinus fangiana</name>
    <dbReference type="NCBI Taxonomy" id="176857"/>
    <lineage>
        <taxon>Eukaryota</taxon>
        <taxon>Viridiplantae</taxon>
        <taxon>Streptophyta</taxon>
        <taxon>Embryophyta</taxon>
        <taxon>Tracheophyta</taxon>
        <taxon>Spermatophyta</taxon>
        <taxon>Magnoliopsida</taxon>
        <taxon>eudicotyledons</taxon>
        <taxon>Gunneridae</taxon>
        <taxon>Pentapetalae</taxon>
        <taxon>rosids</taxon>
        <taxon>fabids</taxon>
        <taxon>Fagales</taxon>
        <taxon>Betulaceae</taxon>
        <taxon>Carpinus</taxon>
    </lineage>
</organism>
<reference evidence="2 3" key="1">
    <citation type="submission" date="2019-06" db="EMBL/GenBank/DDBJ databases">
        <title>A chromosomal-level reference genome of Carpinus fangiana (Coryloideae, Betulaceae).</title>
        <authorList>
            <person name="Yang X."/>
            <person name="Wang Z."/>
            <person name="Zhang L."/>
            <person name="Hao G."/>
            <person name="Liu J."/>
            <person name="Yang Y."/>
        </authorList>
    </citation>
    <scope>NUCLEOTIDE SEQUENCE [LARGE SCALE GENOMIC DNA]</scope>
    <source>
        <strain evidence="2">Cfa_2016G</strain>
        <tissue evidence="2">Leaf</tissue>
    </source>
</reference>
<feature type="region of interest" description="Disordered" evidence="1">
    <location>
        <begin position="632"/>
        <end position="654"/>
    </location>
</feature>
<dbReference type="EMBL" id="VIBQ01000009">
    <property type="protein sequence ID" value="KAB8337100.1"/>
    <property type="molecule type" value="Genomic_DNA"/>
</dbReference>
<evidence type="ECO:0000256" key="1">
    <source>
        <dbReference type="SAM" id="MobiDB-lite"/>
    </source>
</evidence>
<name>A0A5N6KPW0_9ROSI</name>
<feature type="compositionally biased region" description="Polar residues" evidence="1">
    <location>
        <begin position="635"/>
        <end position="645"/>
    </location>
</feature>